<proteinExistence type="predicted"/>
<gene>
    <name evidence="2" type="ORF">JZL65_07410</name>
</gene>
<dbReference type="OrthoDB" id="1551477at2"/>
<feature type="domain" description="Transposase putative helix-turn-helix" evidence="1">
    <location>
        <begin position="1"/>
        <end position="18"/>
    </location>
</feature>
<organism evidence="2 3">
    <name type="scientific">Ferrovum myxofaciens</name>
    <dbReference type="NCBI Taxonomy" id="416213"/>
    <lineage>
        <taxon>Bacteria</taxon>
        <taxon>Pseudomonadati</taxon>
        <taxon>Pseudomonadota</taxon>
        <taxon>Betaproteobacteria</taxon>
        <taxon>Ferrovales</taxon>
        <taxon>Ferrovaceae</taxon>
        <taxon>Ferrovum</taxon>
    </lineage>
</organism>
<protein>
    <submittedName>
        <fullName evidence="2">Helix-turn-helix domain-containing protein</fullName>
    </submittedName>
</protein>
<dbReference type="Pfam" id="PF12323">
    <property type="entry name" value="HTH_OrfB_IS605"/>
    <property type="match status" value="1"/>
</dbReference>
<reference evidence="2" key="1">
    <citation type="submission" date="2021-02" db="EMBL/GenBank/DDBJ databases">
        <title>Comparative genomics of Ferrovum myxofaciens strains, predominant extremophile bacteria forming large biofilm stalactites in acid mine ecosystems.</title>
        <authorList>
            <person name="Burkartova K."/>
            <person name="Ridl J."/>
            <person name="Pajer P."/>
            <person name="Falteisek L."/>
        </authorList>
    </citation>
    <scope>NUCLEOTIDE SEQUENCE</scope>
    <source>
        <strain evidence="2">MI1III</strain>
    </source>
</reference>
<dbReference type="Proteomes" id="UP000683551">
    <property type="component" value="Chromosome"/>
</dbReference>
<dbReference type="AlphaFoldDB" id="A0A9E6SYW8"/>
<evidence type="ECO:0000313" key="2">
    <source>
        <dbReference type="EMBL" id="QWY78819.1"/>
    </source>
</evidence>
<name>A0A9E6SYW8_9PROT</name>
<dbReference type="EMBL" id="CP071137">
    <property type="protein sequence ID" value="QWY78819.1"/>
    <property type="molecule type" value="Genomic_DNA"/>
</dbReference>
<sequence length="77" mass="9040">MGVARFTYNWALAEWQRQNCRSVRTVHESVVLDRIVLGFVSVFVVQSDDPQVSYLRQSIHLMTWRIAENWMPKDSKG</sequence>
<dbReference type="InterPro" id="IPR021027">
    <property type="entry name" value="Transposase_put_HTH"/>
</dbReference>
<evidence type="ECO:0000259" key="1">
    <source>
        <dbReference type="Pfam" id="PF12323"/>
    </source>
</evidence>
<evidence type="ECO:0000313" key="3">
    <source>
        <dbReference type="Proteomes" id="UP000683551"/>
    </source>
</evidence>
<accession>A0A9E6SYW8</accession>